<dbReference type="RefSeq" id="WP_071480683.1">
    <property type="nucleotide sequence ID" value="NZ_CP024899.1"/>
</dbReference>
<name>A0A2K8K9M9_9RHOB</name>
<dbReference type="AlphaFoldDB" id="A0A2K8K9M9"/>
<sequence>MTTLTTNIRNTARPNLRQIGDSILNALVRIAEFSPKYRAVMHFNAMSDAELAKLGLTRAEVVDRIFGARTGL</sequence>
<dbReference type="Proteomes" id="UP000228948">
    <property type="component" value="Chromosome"/>
</dbReference>
<dbReference type="OrthoDB" id="7867799at2"/>
<gene>
    <name evidence="1" type="ORF">BG454_10315</name>
</gene>
<dbReference type="EMBL" id="CP024899">
    <property type="protein sequence ID" value="ATX66162.1"/>
    <property type="molecule type" value="Genomic_DNA"/>
</dbReference>
<proteinExistence type="predicted"/>
<dbReference type="KEGG" id="rbg:BG454_10315"/>
<evidence type="ECO:0008006" key="3">
    <source>
        <dbReference type="Google" id="ProtNLM"/>
    </source>
</evidence>
<evidence type="ECO:0000313" key="1">
    <source>
        <dbReference type="EMBL" id="ATX66162.1"/>
    </source>
</evidence>
<dbReference type="STRING" id="441209.GCA_001870665_01840"/>
<protein>
    <recommendedName>
        <fullName evidence="3">DUF1127 domain-containing protein</fullName>
    </recommendedName>
</protein>
<keyword evidence="2" id="KW-1185">Reference proteome</keyword>
<accession>A0A2K8K9M9</accession>
<organism evidence="1 2">
    <name type="scientific">Roseinatronobacter bogoriensis subsp. barguzinensis</name>
    <dbReference type="NCBI Taxonomy" id="441209"/>
    <lineage>
        <taxon>Bacteria</taxon>
        <taxon>Pseudomonadati</taxon>
        <taxon>Pseudomonadota</taxon>
        <taxon>Alphaproteobacteria</taxon>
        <taxon>Rhodobacterales</taxon>
        <taxon>Paracoccaceae</taxon>
        <taxon>Roseinatronobacter</taxon>
    </lineage>
</organism>
<reference evidence="1 2" key="1">
    <citation type="submission" date="2017-11" db="EMBL/GenBank/DDBJ databases">
        <title>Revised Sequence and Annotation of the Rhodobaca barguzinensis strain alga05 Genome.</title>
        <authorList>
            <person name="Kopejtka K."/>
            <person name="Tomasch J.M."/>
            <person name="Bunk B."/>
            <person name="Koblizek M."/>
        </authorList>
    </citation>
    <scope>NUCLEOTIDE SEQUENCE [LARGE SCALE GENOMIC DNA]</scope>
    <source>
        <strain evidence="2">alga05</strain>
    </source>
</reference>
<evidence type="ECO:0000313" key="2">
    <source>
        <dbReference type="Proteomes" id="UP000228948"/>
    </source>
</evidence>